<keyword evidence="1" id="KW-1133">Transmembrane helix</keyword>
<reference evidence="2 3" key="1">
    <citation type="submission" date="2020-07" db="EMBL/GenBank/DDBJ databases">
        <title>MOT database genomes.</title>
        <authorList>
            <person name="Joseph S."/>
            <person name="Aduse-Opoku J."/>
            <person name="Hashim A."/>
            <person name="Wade W."/>
            <person name="Curtis M."/>
        </authorList>
    </citation>
    <scope>NUCLEOTIDE SEQUENCE [LARGE SCALE GENOMIC DNA]</scope>
    <source>
        <strain evidence="2 3">CIP 106318</strain>
    </source>
</reference>
<feature type="transmembrane region" description="Helical" evidence="1">
    <location>
        <begin position="35"/>
        <end position="57"/>
    </location>
</feature>
<dbReference type="EMBL" id="JACBYF010000005">
    <property type="protein sequence ID" value="NYS47366.1"/>
    <property type="molecule type" value="Genomic_DNA"/>
</dbReference>
<dbReference type="Proteomes" id="UP000531840">
    <property type="component" value="Unassembled WGS sequence"/>
</dbReference>
<sequence>MNNIENIIYDETKKRLDIMDSKEYVYPSKIGKIDIFFIILIIFINLIFIILCMLGVIV</sequence>
<comment type="caution">
    <text evidence="2">The sequence shown here is derived from an EMBL/GenBank/DDBJ whole genome shotgun (WGS) entry which is preliminary data.</text>
</comment>
<keyword evidence="1" id="KW-0812">Transmembrane</keyword>
<proteinExistence type="predicted"/>
<keyword evidence="3" id="KW-1185">Reference proteome</keyword>
<keyword evidence="1" id="KW-0472">Membrane</keyword>
<gene>
    <name evidence="2" type="ORF">HZY85_04030</name>
</gene>
<accession>A0ABX2T2X0</accession>
<dbReference type="RefSeq" id="WP_179941134.1">
    <property type="nucleotide sequence ID" value="NZ_JACBYF010000005.1"/>
</dbReference>
<protein>
    <submittedName>
        <fullName evidence="2">Uncharacterized protein</fullName>
    </submittedName>
</protein>
<organism evidence="2 3">
    <name type="scientific">Gemelliphila palaticanis</name>
    <dbReference type="NCBI Taxonomy" id="81950"/>
    <lineage>
        <taxon>Bacteria</taxon>
        <taxon>Bacillati</taxon>
        <taxon>Bacillota</taxon>
        <taxon>Bacilli</taxon>
        <taxon>Bacillales</taxon>
        <taxon>Gemellaceae</taxon>
        <taxon>Gemelliphila</taxon>
    </lineage>
</organism>
<name>A0ABX2T2X0_9BACL</name>
<evidence type="ECO:0000313" key="3">
    <source>
        <dbReference type="Proteomes" id="UP000531840"/>
    </source>
</evidence>
<evidence type="ECO:0000313" key="2">
    <source>
        <dbReference type="EMBL" id="NYS47366.1"/>
    </source>
</evidence>
<evidence type="ECO:0000256" key="1">
    <source>
        <dbReference type="SAM" id="Phobius"/>
    </source>
</evidence>